<dbReference type="OrthoDB" id="294702at2759"/>
<keyword evidence="3" id="KW-1185">Reference proteome</keyword>
<evidence type="ECO:0000313" key="3">
    <source>
        <dbReference type="Proteomes" id="UP000054342"/>
    </source>
</evidence>
<dbReference type="AlphaFoldDB" id="A0A0D2D412"/>
<accession>A0A0D2D412</accession>
<evidence type="ECO:0000313" key="2">
    <source>
        <dbReference type="EMBL" id="KIW57072.1"/>
    </source>
</evidence>
<reference evidence="2 3" key="1">
    <citation type="submission" date="2015-01" db="EMBL/GenBank/DDBJ databases">
        <title>The Genome Sequence of Exophiala xenobiotica CBS118157.</title>
        <authorList>
            <consortium name="The Broad Institute Genomics Platform"/>
            <person name="Cuomo C."/>
            <person name="de Hoog S."/>
            <person name="Gorbushina A."/>
            <person name="Stielow B."/>
            <person name="Teixiera M."/>
            <person name="Abouelleil A."/>
            <person name="Chapman S.B."/>
            <person name="Priest M."/>
            <person name="Young S.K."/>
            <person name="Wortman J."/>
            <person name="Nusbaum C."/>
            <person name="Birren B."/>
        </authorList>
    </citation>
    <scope>NUCLEOTIDE SEQUENCE [LARGE SCALE GENOMIC DNA]</scope>
    <source>
        <strain evidence="2 3">CBS 118157</strain>
    </source>
</reference>
<proteinExistence type="predicted"/>
<sequence>MSDESAAARPLRKQNRLAKDNAPTSKSSADACLQLPAALEDLEWQDHDRPEDFLSRGRRSRPLNARRSQPLFRVYLSAGQAAVEHEWQIQRLNPYTTVSRLCILGFSHTRPCGTCFNCSRNSVGWILNLPALHFSAARRGKCC</sequence>
<feature type="region of interest" description="Disordered" evidence="1">
    <location>
        <begin position="1"/>
        <end position="29"/>
    </location>
</feature>
<dbReference type="Proteomes" id="UP000054342">
    <property type="component" value="Unassembled WGS sequence"/>
</dbReference>
<protein>
    <submittedName>
        <fullName evidence="2">Uncharacterized protein</fullName>
    </submittedName>
</protein>
<dbReference type="GeneID" id="25327582"/>
<dbReference type="EMBL" id="KN847319">
    <property type="protein sequence ID" value="KIW57072.1"/>
    <property type="molecule type" value="Genomic_DNA"/>
</dbReference>
<organism evidence="2 3">
    <name type="scientific">Exophiala xenobiotica</name>
    <dbReference type="NCBI Taxonomy" id="348802"/>
    <lineage>
        <taxon>Eukaryota</taxon>
        <taxon>Fungi</taxon>
        <taxon>Dikarya</taxon>
        <taxon>Ascomycota</taxon>
        <taxon>Pezizomycotina</taxon>
        <taxon>Eurotiomycetes</taxon>
        <taxon>Chaetothyriomycetidae</taxon>
        <taxon>Chaetothyriales</taxon>
        <taxon>Herpotrichiellaceae</taxon>
        <taxon>Exophiala</taxon>
    </lineage>
</organism>
<dbReference type="HOGENOM" id="CLU_1806186_0_0_1"/>
<evidence type="ECO:0000256" key="1">
    <source>
        <dbReference type="SAM" id="MobiDB-lite"/>
    </source>
</evidence>
<name>A0A0D2D412_9EURO</name>
<gene>
    <name evidence="2" type="ORF">PV05_05674</name>
</gene>
<dbReference type="RefSeq" id="XP_013317656.1">
    <property type="nucleotide sequence ID" value="XM_013462202.1"/>
</dbReference>